<dbReference type="Proteomes" id="UP000019226">
    <property type="component" value="Chromosome"/>
</dbReference>
<dbReference type="Pfam" id="PF19786">
    <property type="entry name" value="DUF6270"/>
    <property type="match status" value="1"/>
</dbReference>
<organism evidence="1 2">
    <name type="scientific">Corynebacterium casei LMG S-19264</name>
    <dbReference type="NCBI Taxonomy" id="1285583"/>
    <lineage>
        <taxon>Bacteria</taxon>
        <taxon>Bacillati</taxon>
        <taxon>Actinomycetota</taxon>
        <taxon>Actinomycetes</taxon>
        <taxon>Mycobacteriales</taxon>
        <taxon>Corynebacteriaceae</taxon>
        <taxon>Corynebacterium</taxon>
    </lineage>
</organism>
<dbReference type="GeneID" id="82877119"/>
<sequence>MDPDRANRLSYSSDSIIFYWEEFMPEQTIRTFLFGSCVGRDMYEMVGQENGLERVGTVARQSLVSAFHPAPTTGFDFNKIKSAFQKRMASRDFQGSLLNGLEEQKEEIDILIIDLIDERRGVMKYPDGGVFTPTIENKSALVGRYEDLGTQHLEFGTDAFYGAFAREAIAFKNFLLERNLFEKTLILDIPLALAYDKSDSSIDATRAKNHLKWAPKMNERLRELYQLLEAMSFPVAGLSDQTPLMSGGHRWGQAPYHYQDSIYELIYERVIEFVGRDSLQNQNDYEATED</sequence>
<proteinExistence type="predicted"/>
<dbReference type="EMBL" id="CP004350">
    <property type="protein sequence ID" value="AHI19533.1"/>
    <property type="molecule type" value="Genomic_DNA"/>
</dbReference>
<evidence type="ECO:0000313" key="2">
    <source>
        <dbReference type="Proteomes" id="UP000019226"/>
    </source>
</evidence>
<dbReference type="RefSeq" id="WP_025387291.1">
    <property type="nucleotide sequence ID" value="NZ_CP004350.1"/>
</dbReference>
<reference evidence="2" key="1">
    <citation type="submission" date="2013-02" db="EMBL/GenBank/DDBJ databases">
        <title>The complete genome sequence of Corynebacterium casei LMG S-19264 (=DSM 44701).</title>
        <authorList>
            <person name="Ruckert C."/>
            <person name="Albersmeier A."/>
            <person name="Kalinowski J."/>
        </authorList>
    </citation>
    <scope>NUCLEOTIDE SEQUENCE [LARGE SCALE GENOMIC DNA]</scope>
    <source>
        <strain evidence="2">LMG S-19264</strain>
    </source>
</reference>
<evidence type="ECO:0000313" key="1">
    <source>
        <dbReference type="EMBL" id="AHI19533.1"/>
    </source>
</evidence>
<protein>
    <recommendedName>
        <fullName evidence="3">GSCFA domain-containing protein</fullName>
    </recommendedName>
</protein>
<gene>
    <name evidence="1" type="ORF">CCASEI_04775</name>
</gene>
<accession>A0ABN4CCT7</accession>
<keyword evidence="2" id="KW-1185">Reference proteome</keyword>
<name>A0ABN4CCT7_9CORY</name>
<evidence type="ECO:0008006" key="3">
    <source>
        <dbReference type="Google" id="ProtNLM"/>
    </source>
</evidence>
<dbReference type="InterPro" id="IPR046237">
    <property type="entry name" value="DUF6270"/>
</dbReference>